<dbReference type="Pfam" id="PF00226">
    <property type="entry name" value="DnaJ"/>
    <property type="match status" value="1"/>
</dbReference>
<dbReference type="EMBL" id="BAAFRS010000378">
    <property type="protein sequence ID" value="GAB1228152.1"/>
    <property type="molecule type" value="Genomic_DNA"/>
</dbReference>
<evidence type="ECO:0000313" key="3">
    <source>
        <dbReference type="EMBL" id="GAB1228152.1"/>
    </source>
</evidence>
<dbReference type="InterPro" id="IPR051339">
    <property type="entry name" value="DnaJ_subfamily_B"/>
</dbReference>
<sequence length="353" mass="39224">MGKDYYEILGVDRNVNENDLKKAYRKLALKWHPDRNPNNKEEASEKFKEIAEAYSVLSDPKKKEIYDRYGEDGLKSGMGAKGFAGEGGFPGGTYTFTSNGDFNPFDLFNEMFGGMGGVPKGGRGKRSFNMGGMPRDFGGFSGFGMPQGGRYTFNTGDDSSMDEGFGKQKGEDVISNVNCTLEELYSGCKKTRRITKNITHSNGSTTQESNNVELNILPGWKDGTKIRFEGYGDESPNVEAGDIVFVVKTIPHPLFTRDGDNLHCTITINLLQSLTGFKLTIPFLDGSEVSKKIENIITSDYVEVIKGKGMPIRKSPGNYGDLYIHFKIQNPTYLSQQQKDDLKKVLKTVHNWA</sequence>
<evidence type="ECO:0000256" key="1">
    <source>
        <dbReference type="ARBA" id="ARBA00023186"/>
    </source>
</evidence>
<keyword evidence="1" id="KW-0143">Chaperone</keyword>
<organism evidence="3 4">
    <name type="scientific">Entamoeba nuttalli</name>
    <dbReference type="NCBI Taxonomy" id="412467"/>
    <lineage>
        <taxon>Eukaryota</taxon>
        <taxon>Amoebozoa</taxon>
        <taxon>Evosea</taxon>
        <taxon>Archamoebae</taxon>
        <taxon>Mastigamoebida</taxon>
        <taxon>Entamoebidae</taxon>
        <taxon>Entamoeba</taxon>
    </lineage>
</organism>
<dbReference type="Proteomes" id="UP001628156">
    <property type="component" value="Unassembled WGS sequence"/>
</dbReference>
<protein>
    <recommendedName>
        <fullName evidence="2">J domain-containing protein</fullName>
    </recommendedName>
</protein>
<dbReference type="Gene3D" id="1.10.287.110">
    <property type="entry name" value="DnaJ domain"/>
    <property type="match status" value="1"/>
</dbReference>
<comment type="caution">
    <text evidence="3">The sequence shown here is derived from an EMBL/GenBank/DDBJ whole genome shotgun (WGS) entry which is preliminary data.</text>
</comment>
<dbReference type="InterPro" id="IPR002939">
    <property type="entry name" value="DnaJ_C"/>
</dbReference>
<accession>A0ABQ0DZG3</accession>
<gene>
    <name evidence="3" type="ORF">ENUP19_0378G0033</name>
</gene>
<dbReference type="InterPro" id="IPR001623">
    <property type="entry name" value="DnaJ_domain"/>
</dbReference>
<name>A0ABQ0DZG3_9EUKA</name>
<feature type="domain" description="J" evidence="2">
    <location>
        <begin position="4"/>
        <end position="70"/>
    </location>
</feature>
<proteinExistence type="predicted"/>
<dbReference type="CDD" id="cd10747">
    <property type="entry name" value="DnaJ_C"/>
    <property type="match status" value="1"/>
</dbReference>
<evidence type="ECO:0000313" key="4">
    <source>
        <dbReference type="Proteomes" id="UP001628156"/>
    </source>
</evidence>
<dbReference type="PANTHER" id="PTHR24078">
    <property type="entry name" value="DNAJ HOMOLOG SUBFAMILY C MEMBER"/>
    <property type="match status" value="1"/>
</dbReference>
<keyword evidence="4" id="KW-1185">Reference proteome</keyword>
<dbReference type="InterPro" id="IPR008971">
    <property type="entry name" value="HSP40/DnaJ_pept-bd"/>
</dbReference>
<dbReference type="CDD" id="cd06257">
    <property type="entry name" value="DnaJ"/>
    <property type="match status" value="1"/>
</dbReference>
<dbReference type="PRINTS" id="PR00625">
    <property type="entry name" value="JDOMAIN"/>
</dbReference>
<dbReference type="SUPFAM" id="SSF46565">
    <property type="entry name" value="Chaperone J-domain"/>
    <property type="match status" value="1"/>
</dbReference>
<dbReference type="Gene3D" id="2.60.260.20">
    <property type="entry name" value="Urease metallochaperone UreE, N-terminal domain"/>
    <property type="match status" value="2"/>
</dbReference>
<dbReference type="PROSITE" id="PS00636">
    <property type="entry name" value="DNAJ_1"/>
    <property type="match status" value="1"/>
</dbReference>
<evidence type="ECO:0000259" key="2">
    <source>
        <dbReference type="PROSITE" id="PS50076"/>
    </source>
</evidence>
<dbReference type="SUPFAM" id="SSF49493">
    <property type="entry name" value="HSP40/DnaJ peptide-binding domain"/>
    <property type="match status" value="2"/>
</dbReference>
<dbReference type="SMART" id="SM00271">
    <property type="entry name" value="DnaJ"/>
    <property type="match status" value="1"/>
</dbReference>
<dbReference type="PANTHER" id="PTHR24078:SF553">
    <property type="entry name" value="DNAJ HOMOLOG SUBFAMILY B MEMBER 5"/>
    <property type="match status" value="1"/>
</dbReference>
<dbReference type="InterPro" id="IPR018253">
    <property type="entry name" value="DnaJ_domain_CS"/>
</dbReference>
<dbReference type="Pfam" id="PF01556">
    <property type="entry name" value="DnaJ_C"/>
    <property type="match status" value="1"/>
</dbReference>
<reference evidence="3 4" key="1">
    <citation type="journal article" date="2019" name="PLoS Negl. Trop. Dis.">
        <title>Whole genome sequencing of Entamoeba nuttalli reveals mammalian host-related molecular signatures and a novel octapeptide-repeat surface protein.</title>
        <authorList>
            <person name="Tanaka M."/>
            <person name="Makiuchi T."/>
            <person name="Komiyama T."/>
            <person name="Shiina T."/>
            <person name="Osaki K."/>
            <person name="Tachibana H."/>
        </authorList>
    </citation>
    <scope>NUCLEOTIDE SEQUENCE [LARGE SCALE GENOMIC DNA]</scope>
    <source>
        <strain evidence="3 4">P19-061405</strain>
    </source>
</reference>
<dbReference type="PROSITE" id="PS50076">
    <property type="entry name" value="DNAJ_2"/>
    <property type="match status" value="1"/>
</dbReference>
<dbReference type="InterPro" id="IPR036869">
    <property type="entry name" value="J_dom_sf"/>
</dbReference>